<comment type="caution">
    <text evidence="2">The sequence shown here is derived from an EMBL/GenBank/DDBJ whole genome shotgun (WGS) entry which is preliminary data.</text>
</comment>
<protein>
    <submittedName>
        <fullName evidence="2">Uncharacterized protein</fullName>
    </submittedName>
</protein>
<keyword evidence="1" id="KW-0812">Transmembrane</keyword>
<dbReference type="Pfam" id="PF10960">
    <property type="entry name" value="Holin_BhlA"/>
    <property type="match status" value="1"/>
</dbReference>
<feature type="transmembrane region" description="Helical" evidence="1">
    <location>
        <begin position="12"/>
        <end position="31"/>
    </location>
</feature>
<dbReference type="AlphaFoldDB" id="A0A9E2F6S3"/>
<proteinExistence type="predicted"/>
<evidence type="ECO:0000313" key="3">
    <source>
        <dbReference type="Proteomes" id="UP000811545"/>
    </source>
</evidence>
<evidence type="ECO:0000256" key="1">
    <source>
        <dbReference type="SAM" id="Phobius"/>
    </source>
</evidence>
<organism evidence="2 3">
    <name type="scientific">Psychracetigena formicireducens</name>
    <dbReference type="NCBI Taxonomy" id="2986056"/>
    <lineage>
        <taxon>Bacteria</taxon>
        <taxon>Bacillati</taxon>
        <taxon>Candidatus Lithacetigenota</taxon>
        <taxon>Candidatus Psychracetigena</taxon>
    </lineage>
</organism>
<reference evidence="2 3" key="1">
    <citation type="journal article" date="2021" name="bioRxiv">
        <title>Unique metabolic strategies in Hadean analogues reveal hints for primordial physiology.</title>
        <authorList>
            <person name="Nobu M.K."/>
            <person name="Nakai R."/>
            <person name="Tamazawa S."/>
            <person name="Mori H."/>
            <person name="Toyoda A."/>
            <person name="Ijiri A."/>
            <person name="Suzuki S."/>
            <person name="Kurokawa K."/>
            <person name="Kamagata Y."/>
            <person name="Tamaki H."/>
        </authorList>
    </citation>
    <scope>NUCLEOTIDE SEQUENCE [LARGE SCALE GENOMIC DNA]</scope>
    <source>
        <strain evidence="2">BS525</strain>
    </source>
</reference>
<dbReference type="Proteomes" id="UP000811545">
    <property type="component" value="Unassembled WGS sequence"/>
</dbReference>
<accession>A0A9E2F6S3</accession>
<keyword evidence="1" id="KW-0472">Membrane</keyword>
<dbReference type="EMBL" id="QLTW01000132">
    <property type="protein sequence ID" value="MBT9145635.1"/>
    <property type="molecule type" value="Genomic_DNA"/>
</dbReference>
<evidence type="ECO:0000313" key="2">
    <source>
        <dbReference type="EMBL" id="MBT9145635.1"/>
    </source>
</evidence>
<keyword evidence="1" id="KW-1133">Transmembrane helix</keyword>
<sequence length="135" mass="15619">MGESVIIETIRALAPEGVFALLFVILFFYTMNRQDKREKKLQTNETLLIEKQEKREKELVERHEQREAKLMIFLESTNNGHDKLMQNQGTVVEGLKEVASIQRETVTCLGKLDGKLEAIIMVSKNNSEKRRLSKK</sequence>
<name>A0A9E2F6S3_PSYF1</name>
<dbReference type="InterPro" id="IPR024405">
    <property type="entry name" value="Phage_BhlA/UviB"/>
</dbReference>
<gene>
    <name evidence="2" type="ORF">DDT42_01509</name>
</gene>